<dbReference type="Pfam" id="PF00583">
    <property type="entry name" value="Acetyltransf_1"/>
    <property type="match status" value="1"/>
</dbReference>
<reference evidence="2 3" key="1">
    <citation type="submission" date="2020-03" db="EMBL/GenBank/DDBJ databases">
        <title>Complete genome sequence of Shewanella sp.</title>
        <authorList>
            <person name="Kim Y.-S."/>
            <person name="Kim S.-J."/>
            <person name="Jung H.-K."/>
            <person name="Kim K.-H."/>
        </authorList>
    </citation>
    <scope>NUCLEOTIDE SEQUENCE [LARGE SCALE GENOMIC DNA]</scope>
    <source>
        <strain evidence="2 3">PN3F2</strain>
    </source>
</reference>
<gene>
    <name evidence="2" type="ORF">HBH39_02265</name>
</gene>
<sequence>MIKVLHQDDFKAVLALGEQVHGQGYMDMDELTAIYHKGIKNGINANFVAIENDELVGFRLTYAAGQWQQDQWCTVERWGVDFEDVCYFKSNTIAEHGRGKGLGGRLLQASKEAVMAQGAKAGVSHLWQQSPNNAAVRYFTKAGGKLIKQHPNRWHQRHMGEDYICVLCGVDCHCVACEMLLIF</sequence>
<dbReference type="KEGG" id="saes:HBH39_02265"/>
<evidence type="ECO:0000259" key="1">
    <source>
        <dbReference type="PROSITE" id="PS51186"/>
    </source>
</evidence>
<dbReference type="SUPFAM" id="SSF55729">
    <property type="entry name" value="Acyl-CoA N-acyltransferases (Nat)"/>
    <property type="match status" value="1"/>
</dbReference>
<accession>A0A6G9QHC3</accession>
<dbReference type="EMBL" id="CP050313">
    <property type="protein sequence ID" value="QIR13467.1"/>
    <property type="molecule type" value="Genomic_DNA"/>
</dbReference>
<dbReference type="PROSITE" id="PS51186">
    <property type="entry name" value="GNAT"/>
    <property type="match status" value="1"/>
</dbReference>
<dbReference type="Proteomes" id="UP000502608">
    <property type="component" value="Chromosome"/>
</dbReference>
<evidence type="ECO:0000313" key="3">
    <source>
        <dbReference type="Proteomes" id="UP000502608"/>
    </source>
</evidence>
<evidence type="ECO:0000313" key="2">
    <source>
        <dbReference type="EMBL" id="QIR13467.1"/>
    </source>
</evidence>
<dbReference type="AlphaFoldDB" id="A0A6G9QHC3"/>
<dbReference type="InterPro" id="IPR016181">
    <property type="entry name" value="Acyl_CoA_acyltransferase"/>
</dbReference>
<feature type="domain" description="N-acetyltransferase" evidence="1">
    <location>
        <begin position="1"/>
        <end position="164"/>
    </location>
</feature>
<dbReference type="InterPro" id="IPR000182">
    <property type="entry name" value="GNAT_dom"/>
</dbReference>
<dbReference type="Gene3D" id="3.40.630.30">
    <property type="match status" value="1"/>
</dbReference>
<protein>
    <submittedName>
        <fullName evidence="2">GNAT family N-acetyltransferase</fullName>
    </submittedName>
</protein>
<proteinExistence type="predicted"/>
<dbReference type="RefSeq" id="WP_167675229.1">
    <property type="nucleotide sequence ID" value="NZ_CP050313.1"/>
</dbReference>
<keyword evidence="3" id="KW-1185">Reference proteome</keyword>
<dbReference type="GO" id="GO:0016747">
    <property type="term" value="F:acyltransferase activity, transferring groups other than amino-acyl groups"/>
    <property type="evidence" value="ECO:0007669"/>
    <property type="project" value="InterPro"/>
</dbReference>
<keyword evidence="2" id="KW-0808">Transferase</keyword>
<name>A0A6G9QHC3_9GAMM</name>
<organism evidence="2 3">
    <name type="scientific">Shewanella aestuarii</name>
    <dbReference type="NCBI Taxonomy" id="1028752"/>
    <lineage>
        <taxon>Bacteria</taxon>
        <taxon>Pseudomonadati</taxon>
        <taxon>Pseudomonadota</taxon>
        <taxon>Gammaproteobacteria</taxon>
        <taxon>Alteromonadales</taxon>
        <taxon>Shewanellaceae</taxon>
        <taxon>Shewanella</taxon>
    </lineage>
</organism>